<reference evidence="10" key="1">
    <citation type="submission" date="2020-04" db="EMBL/GenBank/DDBJ databases">
        <title>Deep metagenomics examines the oral microbiome during advanced dental caries in children, revealing novel taxa and co-occurrences with host molecules.</title>
        <authorList>
            <person name="Baker J.L."/>
            <person name="Morton J.T."/>
            <person name="Dinis M."/>
            <person name="Alvarez R."/>
            <person name="Tran N.C."/>
            <person name="Knight R."/>
            <person name="Edlund A."/>
        </authorList>
    </citation>
    <scope>NUCLEOTIDE SEQUENCE</scope>
    <source>
        <strain evidence="10">JCVI_38_bin.19</strain>
        <strain evidence="11">JCVI_48_bin.5</strain>
    </source>
</reference>
<evidence type="ECO:0000256" key="2">
    <source>
        <dbReference type="ARBA" id="ARBA00022438"/>
    </source>
</evidence>
<feature type="binding site" evidence="6">
    <location>
        <position position="77"/>
    </location>
    <ligand>
        <name>substrate</name>
    </ligand>
</feature>
<dbReference type="Proteomes" id="UP000522163">
    <property type="component" value="Unassembled WGS sequence"/>
</dbReference>
<dbReference type="EMBL" id="JABZRA010000058">
    <property type="protein sequence ID" value="MBF1272793.1"/>
    <property type="molecule type" value="Genomic_DNA"/>
</dbReference>
<dbReference type="GO" id="GO:0046872">
    <property type="term" value="F:metal ion binding"/>
    <property type="evidence" value="ECO:0007669"/>
    <property type="project" value="UniProtKB-UniRule"/>
</dbReference>
<comment type="function">
    <text evidence="1 6">Removes the N-terminal methionine from nascent proteins. The N-terminal methionine is often cleaved when the second residue in the primary sequence is small and uncharged (Met-Ala-, Cys, Gly, Pro, Ser, Thr, or Val). Requires deformylation of the N(alpha)-formylated initiator methionine before it can be hydrolyzed.</text>
</comment>
<comment type="cofactor">
    <cofactor evidence="6">
        <name>Co(2+)</name>
        <dbReference type="ChEBI" id="CHEBI:48828"/>
    </cofactor>
    <cofactor evidence="6">
        <name>Zn(2+)</name>
        <dbReference type="ChEBI" id="CHEBI:29105"/>
    </cofactor>
    <cofactor evidence="6">
        <name>Mn(2+)</name>
        <dbReference type="ChEBI" id="CHEBI:29035"/>
    </cofactor>
    <cofactor evidence="6">
        <name>Fe(2+)</name>
        <dbReference type="ChEBI" id="CHEBI:29033"/>
    </cofactor>
    <text evidence="6">Binds 2 divalent metal cations per subunit. Has a high-affinity and a low affinity metal-binding site. The true nature of the physiological cofactor is under debate. The enzyme is active with cobalt, zinc, manganese or divalent iron ions. Most likely, methionine aminopeptidases function as mononuclear Fe(2+)-metalloproteases under physiological conditions, and the catalytically relevant metal-binding site has been assigned to the histidine-containing high-affinity site.</text>
</comment>
<dbReference type="EMBL" id="JACHHH010000005">
    <property type="protein sequence ID" value="MBB6041241.1"/>
    <property type="molecule type" value="Genomic_DNA"/>
</dbReference>
<dbReference type="GO" id="GO:0006508">
    <property type="term" value="P:proteolysis"/>
    <property type="evidence" value="ECO:0007669"/>
    <property type="project" value="UniProtKB-KW"/>
</dbReference>
<evidence type="ECO:0000313" key="12">
    <source>
        <dbReference type="Proteomes" id="UP000522163"/>
    </source>
</evidence>
<dbReference type="Proteomes" id="UP000775770">
    <property type="component" value="Unassembled WGS sequence"/>
</dbReference>
<comment type="caution">
    <text evidence="9">The sequence shown here is derived from an EMBL/GenBank/DDBJ whole genome shotgun (WGS) entry which is preliminary data.</text>
</comment>
<feature type="binding site" evidence="6">
    <location>
        <position position="95"/>
    </location>
    <ligand>
        <name>a divalent metal cation</name>
        <dbReference type="ChEBI" id="CHEBI:60240"/>
        <label>1</label>
    </ligand>
</feature>
<dbReference type="SUPFAM" id="SSF55920">
    <property type="entry name" value="Creatinase/aminopeptidase"/>
    <property type="match status" value="1"/>
</dbReference>
<dbReference type="NCBIfam" id="TIGR00500">
    <property type="entry name" value="met_pdase_I"/>
    <property type="match status" value="1"/>
</dbReference>
<feature type="binding site" evidence="6">
    <location>
        <position position="233"/>
    </location>
    <ligand>
        <name>a divalent metal cation</name>
        <dbReference type="ChEBI" id="CHEBI:60240"/>
        <label>1</label>
    </ligand>
</feature>
<dbReference type="PANTHER" id="PTHR43330:SF27">
    <property type="entry name" value="METHIONINE AMINOPEPTIDASE"/>
    <property type="match status" value="1"/>
</dbReference>
<evidence type="ECO:0000313" key="10">
    <source>
        <dbReference type="EMBL" id="MBF1272793.1"/>
    </source>
</evidence>
<feature type="binding site" evidence="6">
    <location>
        <position position="233"/>
    </location>
    <ligand>
        <name>a divalent metal cation</name>
        <dbReference type="ChEBI" id="CHEBI:60240"/>
        <label>2</label>
        <note>catalytic</note>
    </ligand>
</feature>
<comment type="catalytic activity">
    <reaction evidence="6 7">
        <text>Release of N-terminal amino acids, preferentially methionine, from peptides and arylamides.</text>
        <dbReference type="EC" id="3.4.11.18"/>
    </reaction>
</comment>
<dbReference type="GO" id="GO:0070006">
    <property type="term" value="F:metalloaminopeptidase activity"/>
    <property type="evidence" value="ECO:0007669"/>
    <property type="project" value="UniProtKB-UniRule"/>
</dbReference>
<dbReference type="GO" id="GO:0005829">
    <property type="term" value="C:cytosol"/>
    <property type="evidence" value="ECO:0007669"/>
    <property type="project" value="TreeGrafter"/>
</dbReference>
<keyword evidence="5 6" id="KW-0378">Hydrolase</keyword>
<dbReference type="Gene3D" id="3.90.230.10">
    <property type="entry name" value="Creatinase/methionine aminopeptidase superfamily"/>
    <property type="match status" value="1"/>
</dbReference>
<feature type="binding site" evidence="6">
    <location>
        <position position="202"/>
    </location>
    <ligand>
        <name>a divalent metal cation</name>
        <dbReference type="ChEBI" id="CHEBI:60240"/>
        <label>2</label>
        <note>catalytic</note>
    </ligand>
</feature>
<comment type="similarity">
    <text evidence="6">Belongs to the peptidase M24A family. Methionine aminopeptidase type 1 subfamily.</text>
</comment>
<dbReference type="PROSITE" id="PS00680">
    <property type="entry name" value="MAP_1"/>
    <property type="match status" value="1"/>
</dbReference>
<evidence type="ECO:0000259" key="8">
    <source>
        <dbReference type="Pfam" id="PF00557"/>
    </source>
</evidence>
<comment type="subunit">
    <text evidence="6">Monomer.</text>
</comment>
<dbReference type="HAMAP" id="MF_01974">
    <property type="entry name" value="MetAP_1"/>
    <property type="match status" value="1"/>
</dbReference>
<sequence length="251" mass="27643">MIEIKSKREIELMREAGKVLAEVHEKVGEAVAPGKSTYELDKYAEELIRKAKCTPSFLHLYDFPAACCVSVNEELIHGIPEKTRILKEGDIVSFDIGVNYKGYHSDAARTWAVGEIAPNAKRLVETCKESFFRGIENAVPGNHLNDICGSIGDYVEAHGYGVVTQYVGHGIGHQVHMDPEVPNYRMKKKGPKLQAGMTLAIEPMITEGNPAVRVLSNDWTVVPLDGKLTAHYENTILITDNGPEILSLSKG</sequence>
<dbReference type="InterPro" id="IPR002467">
    <property type="entry name" value="Pept_M24A_MAP1"/>
</dbReference>
<dbReference type="Pfam" id="PF00557">
    <property type="entry name" value="Peptidase_M24"/>
    <property type="match status" value="1"/>
</dbReference>
<dbReference type="GO" id="GO:0004239">
    <property type="term" value="F:initiator methionyl aminopeptidase activity"/>
    <property type="evidence" value="ECO:0007669"/>
    <property type="project" value="UniProtKB-UniRule"/>
</dbReference>
<feature type="binding site" evidence="6">
    <location>
        <position position="106"/>
    </location>
    <ligand>
        <name>a divalent metal cation</name>
        <dbReference type="ChEBI" id="CHEBI:60240"/>
        <label>2</label>
        <note>catalytic</note>
    </ligand>
</feature>
<evidence type="ECO:0000256" key="6">
    <source>
        <dbReference type="HAMAP-Rule" id="MF_01974"/>
    </source>
</evidence>
<evidence type="ECO:0000313" key="9">
    <source>
        <dbReference type="EMBL" id="MBB6041241.1"/>
    </source>
</evidence>
<name>A0A7W9W0U1_9FIRM</name>
<feature type="binding site" evidence="6">
    <location>
        <position position="169"/>
    </location>
    <ligand>
        <name>a divalent metal cation</name>
        <dbReference type="ChEBI" id="CHEBI:60240"/>
        <label>2</label>
        <note>catalytic</note>
    </ligand>
</feature>
<dbReference type="EC" id="3.4.11.18" evidence="6 7"/>
<evidence type="ECO:0000256" key="4">
    <source>
        <dbReference type="ARBA" id="ARBA00022723"/>
    </source>
</evidence>
<evidence type="ECO:0000256" key="5">
    <source>
        <dbReference type="ARBA" id="ARBA00022801"/>
    </source>
</evidence>
<feature type="binding site" evidence="6">
    <location>
        <position position="176"/>
    </location>
    <ligand>
        <name>substrate</name>
    </ligand>
</feature>
<dbReference type="InterPro" id="IPR036005">
    <property type="entry name" value="Creatinase/aminopeptidase-like"/>
</dbReference>
<accession>A0A7W9W0U1</accession>
<keyword evidence="4 6" id="KW-0479">Metal-binding</keyword>
<reference evidence="9 12" key="2">
    <citation type="submission" date="2020-08" db="EMBL/GenBank/DDBJ databases">
        <title>Genomic Encyclopedia of Type Strains, Phase IV (KMG-IV): sequencing the most valuable type-strain genomes for metagenomic binning, comparative biology and taxonomic classification.</title>
        <authorList>
            <person name="Goeker M."/>
        </authorList>
    </citation>
    <scope>NUCLEOTIDE SEQUENCE [LARGE SCALE GENOMIC DNA]</scope>
    <source>
        <strain evidence="9 12">DSM 17245</strain>
    </source>
</reference>
<dbReference type="RefSeq" id="WP_007157658.1">
    <property type="nucleotide sequence ID" value="NZ_CAUQIH010000009.1"/>
</dbReference>
<dbReference type="CDD" id="cd01086">
    <property type="entry name" value="MetAP1"/>
    <property type="match status" value="1"/>
</dbReference>
<dbReference type="Proteomes" id="UP000780721">
    <property type="component" value="Unassembled WGS sequence"/>
</dbReference>
<keyword evidence="2 6" id="KW-0031">Aminopeptidase</keyword>
<evidence type="ECO:0000256" key="3">
    <source>
        <dbReference type="ARBA" id="ARBA00022670"/>
    </source>
</evidence>
<feature type="binding site" evidence="6">
    <location>
        <position position="106"/>
    </location>
    <ligand>
        <name>a divalent metal cation</name>
        <dbReference type="ChEBI" id="CHEBI:60240"/>
        <label>1</label>
    </ligand>
</feature>
<evidence type="ECO:0000256" key="7">
    <source>
        <dbReference type="RuleBase" id="RU003653"/>
    </source>
</evidence>
<protein>
    <recommendedName>
        <fullName evidence="6 7">Methionine aminopeptidase</fullName>
        <shortName evidence="6">MAP</shortName>
        <shortName evidence="6">MetAP</shortName>
        <ecNumber evidence="6 7">3.4.11.18</ecNumber>
    </recommendedName>
    <alternativeName>
        <fullName evidence="6">Peptidase M</fullName>
    </alternativeName>
</protein>
<feature type="domain" description="Peptidase M24" evidence="8">
    <location>
        <begin position="11"/>
        <end position="240"/>
    </location>
</feature>
<dbReference type="InterPro" id="IPR001714">
    <property type="entry name" value="Pept_M24_MAP"/>
</dbReference>
<gene>
    <name evidence="6 10" type="primary">map</name>
    <name evidence="9" type="ORF">HNQ46_001218</name>
    <name evidence="10" type="ORF">HXM90_05150</name>
    <name evidence="11" type="ORF">HXM91_00420</name>
</gene>
<evidence type="ECO:0000256" key="1">
    <source>
        <dbReference type="ARBA" id="ARBA00002521"/>
    </source>
</evidence>
<dbReference type="EMBL" id="JABZRB010000005">
    <property type="protein sequence ID" value="MBF1304338.1"/>
    <property type="molecule type" value="Genomic_DNA"/>
</dbReference>
<dbReference type="PANTHER" id="PTHR43330">
    <property type="entry name" value="METHIONINE AMINOPEPTIDASE"/>
    <property type="match status" value="1"/>
</dbReference>
<proteinExistence type="inferred from homology"/>
<evidence type="ECO:0000313" key="11">
    <source>
        <dbReference type="EMBL" id="MBF1304338.1"/>
    </source>
</evidence>
<organism evidence="9 12">
    <name type="scientific">Oribacterium sinus</name>
    <dbReference type="NCBI Taxonomy" id="237576"/>
    <lineage>
        <taxon>Bacteria</taxon>
        <taxon>Bacillati</taxon>
        <taxon>Bacillota</taxon>
        <taxon>Clostridia</taxon>
        <taxon>Lachnospirales</taxon>
        <taxon>Lachnospiraceae</taxon>
        <taxon>Oribacterium</taxon>
    </lineage>
</organism>
<dbReference type="AlphaFoldDB" id="A0A7W9W0U1"/>
<dbReference type="PRINTS" id="PR00599">
    <property type="entry name" value="MAPEPTIDASE"/>
</dbReference>
<dbReference type="GeneID" id="85014758"/>
<keyword evidence="3 6" id="KW-0645">Protease</keyword>
<dbReference type="InterPro" id="IPR000994">
    <property type="entry name" value="Pept_M24"/>
</dbReference>